<feature type="transmembrane region" description="Helical" evidence="8">
    <location>
        <begin position="481"/>
        <end position="499"/>
    </location>
</feature>
<feature type="transmembrane region" description="Helical" evidence="8">
    <location>
        <begin position="511"/>
        <end position="531"/>
    </location>
</feature>
<feature type="transmembrane region" description="Helical" evidence="8">
    <location>
        <begin position="543"/>
        <end position="564"/>
    </location>
</feature>
<dbReference type="InterPro" id="IPR029787">
    <property type="entry name" value="Nucleotide_cyclase"/>
</dbReference>
<sequence length="1125" mass="120328">MKGDTERDESRSREDAPTKVELPPRSVRPSVPPPASVTDVGATIAGRYRLERKLGVGGMGEVFLARDAWKNIRVAVKILHRRMADNLTVVNRFRREARIMRELSSPHAAAIHDFGQTDDGALYLVMEYLEGETLGSLIEREAPLAPARVTRIALDLLDVLADAHRRGVVHRDIKPQNVFLALAARGPGKDGEPVVKLLDFGIAKLEDHESTELTETGAIWGTPRYMSPEQARGQPIDRRSDLYSLGAMMYRALTGEPPFEGASVAELSYALTHKAPVPPDKRRPDLGIPLELGRVVMRALEKDPNARYSTAAEMAEDLRALQSEPAPAPVAEAGRLTSLGMRGWILATCLFALVALAEFPRVARATFPGFTVEAGLLVSAVVEPTWPGIERGIEPYDALLAVDGTPVHRGRDVHEYVHRLAPGTLVTYTLRRDDRTYDVAVPVTPFGWASLFKLYASGLIAAILFLLVGGIAGWKRPTLRPVQALVAFTSAVGLFLIASVDFDLVDSAFTWIYYLGCSSTGAAEVHLALVFSGLGGATRKRPWLLWLPYVPALALLVTWTTIGVDPAIGNACTRAGIGMMLLGFLALLGSFLYARFRGRTLSARQSARFMLWTAGLSVLPSLVLQLVPISLGLHTSSVAGLSWLAMFPLAGFPAAFAHQIQRRQMFDVDVALREVSRVLAMLVVLGAVFAAVAFSFGGLAYAFSGSEGMYLGLGATFGVAAVVAAAEPVSLRIRRLFERRADVDAASVLDEMAGAVANAASEDEVVTLLVDTIRRCFSPRTTRLLERGDGGIYWARAPGAPPSQSMTGPRSVTGPRTEVDGDFSGATREPAHGTPVDEIRRSLTRLGHFDAHAFLVLPLDGAEGAAGAAAAPASVVVVGARADGKAYSSYDASLVTGLLRIAALRLHALGERADAEKRLLLDRCFGPARGETGAPGAELVGGVPARGLATALVLRFSGLDMAADRLPPRRFKVLVDELSEAAATAAFTMAGTMHASRGDEMLFAFGALGEDRSAVELASMRAALHQIEQTAEIAARHGAPFVRARVGVARGLLTVGTFGAPFHSHCMILGAAVQEATELAGAARDGEVLVDDDVARAAEEAEAMTIESLPAHRGIRASRVARREV</sequence>
<evidence type="ECO:0000259" key="9">
    <source>
        <dbReference type="PROSITE" id="PS50011"/>
    </source>
</evidence>
<feature type="transmembrane region" description="Helical" evidence="8">
    <location>
        <begin position="608"/>
        <end position="631"/>
    </location>
</feature>
<dbReference type="Gene3D" id="3.30.70.1230">
    <property type="entry name" value="Nucleotide cyclase"/>
    <property type="match status" value="1"/>
</dbReference>
<dbReference type="PROSITE" id="PS00108">
    <property type="entry name" value="PROTEIN_KINASE_ST"/>
    <property type="match status" value="1"/>
</dbReference>
<dbReference type="SUPFAM" id="SSF56112">
    <property type="entry name" value="Protein kinase-like (PK-like)"/>
    <property type="match status" value="1"/>
</dbReference>
<dbReference type="RefSeq" id="WP_271921197.1">
    <property type="nucleotide sequence ID" value="NZ_JAQNDO010000001.1"/>
</dbReference>
<feature type="domain" description="Protein kinase" evidence="9">
    <location>
        <begin position="48"/>
        <end position="321"/>
    </location>
</feature>
<evidence type="ECO:0000256" key="1">
    <source>
        <dbReference type="ARBA" id="ARBA00004167"/>
    </source>
</evidence>
<gene>
    <name evidence="10" type="ORF">POL67_24710</name>
</gene>
<evidence type="ECO:0000256" key="3">
    <source>
        <dbReference type="ARBA" id="ARBA00022741"/>
    </source>
</evidence>
<feature type="region of interest" description="Disordered" evidence="7">
    <location>
        <begin position="1"/>
        <end position="35"/>
    </location>
</feature>
<evidence type="ECO:0000313" key="10">
    <source>
        <dbReference type="EMBL" id="MDC0744558.1"/>
    </source>
</evidence>
<evidence type="ECO:0000256" key="5">
    <source>
        <dbReference type="ARBA" id="ARBA00022840"/>
    </source>
</evidence>
<keyword evidence="2" id="KW-0808">Transferase</keyword>
<keyword evidence="5 6" id="KW-0067">ATP-binding</keyword>
<dbReference type="SMART" id="SM00220">
    <property type="entry name" value="S_TKc"/>
    <property type="match status" value="1"/>
</dbReference>
<dbReference type="InterPro" id="IPR008271">
    <property type="entry name" value="Ser/Thr_kinase_AS"/>
</dbReference>
<dbReference type="InterPro" id="IPR000719">
    <property type="entry name" value="Prot_kinase_dom"/>
</dbReference>
<dbReference type="Gene3D" id="1.10.510.10">
    <property type="entry name" value="Transferase(Phosphotransferase) domain 1"/>
    <property type="match status" value="1"/>
</dbReference>
<dbReference type="Pfam" id="PF13180">
    <property type="entry name" value="PDZ_2"/>
    <property type="match status" value="1"/>
</dbReference>
<feature type="transmembrane region" description="Helical" evidence="8">
    <location>
        <begin position="576"/>
        <end position="596"/>
    </location>
</feature>
<evidence type="ECO:0000256" key="2">
    <source>
        <dbReference type="ARBA" id="ARBA00022679"/>
    </source>
</evidence>
<dbReference type="GO" id="GO:0016301">
    <property type="term" value="F:kinase activity"/>
    <property type="evidence" value="ECO:0007669"/>
    <property type="project" value="UniProtKB-KW"/>
</dbReference>
<organism evidence="10 11">
    <name type="scientific">Polyangium mundeleinium</name>
    <dbReference type="NCBI Taxonomy" id="2995306"/>
    <lineage>
        <taxon>Bacteria</taxon>
        <taxon>Pseudomonadati</taxon>
        <taxon>Myxococcota</taxon>
        <taxon>Polyangia</taxon>
        <taxon>Polyangiales</taxon>
        <taxon>Polyangiaceae</taxon>
        <taxon>Polyangium</taxon>
    </lineage>
</organism>
<feature type="transmembrane region" description="Helical" evidence="8">
    <location>
        <begin position="637"/>
        <end position="657"/>
    </location>
</feature>
<comment type="subcellular location">
    <subcellularLocation>
        <location evidence="1">Membrane</location>
        <topology evidence="1">Single-pass membrane protein</topology>
    </subcellularLocation>
</comment>
<protein>
    <submittedName>
        <fullName evidence="10">Protein kinase</fullName>
    </submittedName>
</protein>
<dbReference type="SUPFAM" id="SSF50156">
    <property type="entry name" value="PDZ domain-like"/>
    <property type="match status" value="1"/>
</dbReference>
<accession>A0ABT5ETQ0</accession>
<evidence type="ECO:0000256" key="6">
    <source>
        <dbReference type="PROSITE-ProRule" id="PRU10141"/>
    </source>
</evidence>
<evidence type="ECO:0000256" key="8">
    <source>
        <dbReference type="SAM" id="Phobius"/>
    </source>
</evidence>
<feature type="compositionally biased region" description="Basic and acidic residues" evidence="7">
    <location>
        <begin position="1"/>
        <end position="18"/>
    </location>
</feature>
<dbReference type="Gene3D" id="3.30.200.20">
    <property type="entry name" value="Phosphorylase Kinase, domain 1"/>
    <property type="match status" value="1"/>
</dbReference>
<evidence type="ECO:0000256" key="7">
    <source>
        <dbReference type="SAM" id="MobiDB-lite"/>
    </source>
</evidence>
<dbReference type="PROSITE" id="PS50011">
    <property type="entry name" value="PROTEIN_KINASE_DOM"/>
    <property type="match status" value="1"/>
</dbReference>
<feature type="transmembrane region" description="Helical" evidence="8">
    <location>
        <begin position="678"/>
        <end position="703"/>
    </location>
</feature>
<evidence type="ECO:0000256" key="4">
    <source>
        <dbReference type="ARBA" id="ARBA00022777"/>
    </source>
</evidence>
<dbReference type="InterPro" id="IPR017441">
    <property type="entry name" value="Protein_kinase_ATP_BS"/>
</dbReference>
<keyword evidence="4 10" id="KW-0418">Kinase</keyword>
<dbReference type="PANTHER" id="PTHR43289">
    <property type="entry name" value="MITOGEN-ACTIVATED PROTEIN KINASE KINASE KINASE 20-RELATED"/>
    <property type="match status" value="1"/>
</dbReference>
<reference evidence="10 11" key="1">
    <citation type="submission" date="2022-11" db="EMBL/GenBank/DDBJ databases">
        <title>Minimal conservation of predation-associated metabolite biosynthetic gene clusters underscores biosynthetic potential of Myxococcota including descriptions for ten novel species: Archangium lansinium sp. nov., Myxococcus landrumus sp. nov., Nannocystis bai.</title>
        <authorList>
            <person name="Ahearne A."/>
            <person name="Stevens C."/>
            <person name="Dowd S."/>
        </authorList>
    </citation>
    <scope>NUCLEOTIDE SEQUENCE [LARGE SCALE GENOMIC DNA]</scope>
    <source>
        <strain evidence="10 11">RJM3</strain>
    </source>
</reference>
<feature type="transmembrane region" description="Helical" evidence="8">
    <location>
        <begin position="709"/>
        <end position="731"/>
    </location>
</feature>
<feature type="transmembrane region" description="Helical" evidence="8">
    <location>
        <begin position="454"/>
        <end position="474"/>
    </location>
</feature>
<dbReference type="Proteomes" id="UP001221411">
    <property type="component" value="Unassembled WGS sequence"/>
</dbReference>
<name>A0ABT5ETQ0_9BACT</name>
<keyword evidence="3 6" id="KW-0547">Nucleotide-binding</keyword>
<dbReference type="SUPFAM" id="SSF55073">
    <property type="entry name" value="Nucleotide cyclase"/>
    <property type="match status" value="1"/>
</dbReference>
<dbReference type="InterPro" id="IPR001478">
    <property type="entry name" value="PDZ"/>
</dbReference>
<feature type="region of interest" description="Disordered" evidence="7">
    <location>
        <begin position="796"/>
        <end position="833"/>
    </location>
</feature>
<dbReference type="Gene3D" id="2.30.42.10">
    <property type="match status" value="1"/>
</dbReference>
<keyword evidence="8" id="KW-1133">Transmembrane helix</keyword>
<evidence type="ECO:0000313" key="11">
    <source>
        <dbReference type="Proteomes" id="UP001221411"/>
    </source>
</evidence>
<dbReference type="Pfam" id="PF00069">
    <property type="entry name" value="Pkinase"/>
    <property type="match status" value="1"/>
</dbReference>
<feature type="binding site" evidence="6">
    <location>
        <position position="77"/>
    </location>
    <ligand>
        <name>ATP</name>
        <dbReference type="ChEBI" id="CHEBI:30616"/>
    </ligand>
</feature>
<proteinExistence type="predicted"/>
<keyword evidence="8" id="KW-0812">Transmembrane</keyword>
<dbReference type="PROSITE" id="PS00107">
    <property type="entry name" value="PROTEIN_KINASE_ATP"/>
    <property type="match status" value="1"/>
</dbReference>
<dbReference type="InterPro" id="IPR011009">
    <property type="entry name" value="Kinase-like_dom_sf"/>
</dbReference>
<comment type="caution">
    <text evidence="10">The sequence shown here is derived from an EMBL/GenBank/DDBJ whole genome shotgun (WGS) entry which is preliminary data.</text>
</comment>
<dbReference type="InterPro" id="IPR036034">
    <property type="entry name" value="PDZ_sf"/>
</dbReference>
<dbReference type="PANTHER" id="PTHR43289:SF6">
    <property type="entry name" value="SERINE_THREONINE-PROTEIN KINASE NEKL-3"/>
    <property type="match status" value="1"/>
</dbReference>
<keyword evidence="11" id="KW-1185">Reference proteome</keyword>
<keyword evidence="8" id="KW-0472">Membrane</keyword>
<dbReference type="EMBL" id="JAQNDO010000001">
    <property type="protein sequence ID" value="MDC0744558.1"/>
    <property type="molecule type" value="Genomic_DNA"/>
</dbReference>
<dbReference type="CDD" id="cd14014">
    <property type="entry name" value="STKc_PknB_like"/>
    <property type="match status" value="1"/>
</dbReference>